<keyword evidence="6" id="KW-1185">Reference proteome</keyword>
<sequence>MEIKQTAMAGTLESSDIQIILRAGTNGYEFELESDVAKQFGDQIKATITNVLQAYAIENAQISVVDKGALDLVIKARALTAVQRALAIVDTPNWEVM</sequence>
<keyword evidence="3 4" id="KW-0597">Phosphoprotein</keyword>
<keyword evidence="2 4" id="KW-0963">Cytoplasm</keyword>
<comment type="function">
    <text evidence="4">Covalent carrier of the coenzyme of citrate lyase.</text>
</comment>
<protein>
    <recommendedName>
        <fullName evidence="4">Citrate lyase acyl carrier protein</fullName>
    </recommendedName>
    <alternativeName>
        <fullName evidence="4">Citrate lyase gamma chain</fullName>
    </alternativeName>
</protein>
<dbReference type="NCBIfam" id="NF009726">
    <property type="entry name" value="PRK13253.1"/>
    <property type="match status" value="1"/>
</dbReference>
<organism evidence="5 6">
    <name type="scientific">Periweissella ghanensis</name>
    <dbReference type="NCBI Taxonomy" id="467997"/>
    <lineage>
        <taxon>Bacteria</taxon>
        <taxon>Bacillati</taxon>
        <taxon>Bacillota</taxon>
        <taxon>Bacilli</taxon>
        <taxon>Lactobacillales</taxon>
        <taxon>Lactobacillaceae</taxon>
        <taxon>Periweissella</taxon>
    </lineage>
</organism>
<dbReference type="GO" id="GO:0016829">
    <property type="term" value="F:lyase activity"/>
    <property type="evidence" value="ECO:0007669"/>
    <property type="project" value="UniProtKB-KW"/>
</dbReference>
<dbReference type="RefSeq" id="WP_230098125.1">
    <property type="nucleotide sequence ID" value="NZ_CAKKNT010000003.1"/>
</dbReference>
<comment type="subcellular location">
    <subcellularLocation>
        <location evidence="1 4">Cytoplasm</location>
    </subcellularLocation>
</comment>
<keyword evidence="5" id="KW-0456">Lyase</keyword>
<dbReference type="HAMAP" id="MF_00805">
    <property type="entry name" value="CitD"/>
    <property type="match status" value="1"/>
</dbReference>
<dbReference type="Proteomes" id="UP000789719">
    <property type="component" value="Unassembled WGS sequence"/>
</dbReference>
<feature type="modified residue" description="O-(phosphoribosyl dephospho-coenzyme A)serine" evidence="4">
    <location>
        <position position="14"/>
    </location>
</feature>
<dbReference type="InterPro" id="IPR006495">
    <property type="entry name" value="CitD"/>
</dbReference>
<dbReference type="PIRSF" id="PIRSF002736">
    <property type="entry name" value="Citrt_lyas_gamma"/>
    <property type="match status" value="1"/>
</dbReference>
<evidence type="ECO:0000313" key="6">
    <source>
        <dbReference type="Proteomes" id="UP000789719"/>
    </source>
</evidence>
<evidence type="ECO:0000256" key="2">
    <source>
        <dbReference type="ARBA" id="ARBA00022490"/>
    </source>
</evidence>
<comment type="similarity">
    <text evidence="4">Belongs to the CitD family.</text>
</comment>
<evidence type="ECO:0000313" key="5">
    <source>
        <dbReference type="EMBL" id="CAH0418019.1"/>
    </source>
</evidence>
<gene>
    <name evidence="4 5" type="primary">citD</name>
    <name evidence="5" type="ORF">WGH24286_00435</name>
</gene>
<evidence type="ECO:0000256" key="3">
    <source>
        <dbReference type="ARBA" id="ARBA00022553"/>
    </source>
</evidence>
<comment type="caution">
    <text evidence="5">The sequence shown here is derived from an EMBL/GenBank/DDBJ whole genome shotgun (WGS) entry which is preliminary data.</text>
</comment>
<evidence type="ECO:0000256" key="1">
    <source>
        <dbReference type="ARBA" id="ARBA00004496"/>
    </source>
</evidence>
<dbReference type="Pfam" id="PF06857">
    <property type="entry name" value="ACP"/>
    <property type="match status" value="1"/>
</dbReference>
<dbReference type="InterPro" id="IPR023439">
    <property type="entry name" value="Mal_deCO2ase/Cit_lyase_ACP"/>
</dbReference>
<reference evidence="5 6" key="1">
    <citation type="submission" date="2021-11" db="EMBL/GenBank/DDBJ databases">
        <authorList>
            <person name="Depoorter E."/>
        </authorList>
    </citation>
    <scope>NUCLEOTIDE SEQUENCE [LARGE SCALE GENOMIC DNA]</scope>
    <source>
        <strain evidence="5 6">LMG 24286</strain>
    </source>
</reference>
<dbReference type="NCBIfam" id="TIGR01608">
    <property type="entry name" value="citD"/>
    <property type="match status" value="1"/>
</dbReference>
<name>A0ABM8ZA29_9LACO</name>
<dbReference type="EMBL" id="CAKKNT010000003">
    <property type="protein sequence ID" value="CAH0418019.1"/>
    <property type="molecule type" value="Genomic_DNA"/>
</dbReference>
<accession>A0ABM8ZA29</accession>
<comment type="subunit">
    <text evidence="4">Oligomer with a subunit composition of (alpha,beta,gamma)6.</text>
</comment>
<evidence type="ECO:0000256" key="4">
    <source>
        <dbReference type="HAMAP-Rule" id="MF_00805"/>
    </source>
</evidence>
<proteinExistence type="inferred from homology"/>